<dbReference type="EMBL" id="BSXT01001118">
    <property type="protein sequence ID" value="GMF38760.1"/>
    <property type="molecule type" value="Genomic_DNA"/>
</dbReference>
<feature type="binding site" evidence="1">
    <location>
        <position position="137"/>
    </location>
    <ligand>
        <name>substrate</name>
    </ligand>
</feature>
<dbReference type="InterPro" id="IPR036704">
    <property type="entry name" value="RraA/RraA-like_sf"/>
</dbReference>
<comment type="caution">
    <text evidence="3">The sequence shown here is derived from an EMBL/GenBank/DDBJ whole genome shotgun (WGS) entry which is preliminary data.</text>
</comment>
<keyword evidence="1" id="KW-0460">Magnesium</keyword>
<accession>A0A9W6XGM3</accession>
<dbReference type="GO" id="GO:0046872">
    <property type="term" value="F:metal ion binding"/>
    <property type="evidence" value="ECO:0007669"/>
    <property type="project" value="UniProtKB-KW"/>
</dbReference>
<keyword evidence="1" id="KW-0479">Metal-binding</keyword>
<sequence>MTTIFYGSSGSSSGMTPSSSVSPGVQQRLAKLSVCAIADAMAKLKIQGHLVDVSLVRGFDAPLTTEVCGPAFTVHVVPATGPALKKLPFHYVDKTERGQVIVISAPDGSTSGVFGGLLATASKARGAAGIVTDGRVRDVQELCSMGFPAFSRGTSVHGQQGTTTVAEVNGPVVVGGCVVRNGDIVRGDVNGVMVVPVERAEEVAAKAEVIEEQDNKVAHAVKHGEGLQSSFKRFRSRL</sequence>
<name>A0A9W6XGM3_9STRA</name>
<dbReference type="GO" id="GO:0008948">
    <property type="term" value="F:oxaloacetate decarboxylase activity"/>
    <property type="evidence" value="ECO:0007669"/>
    <property type="project" value="TreeGrafter"/>
</dbReference>
<gene>
    <name evidence="3" type="ORF">Pfra01_001127900</name>
</gene>
<dbReference type="InterPro" id="IPR005493">
    <property type="entry name" value="RraA/RraA-like"/>
</dbReference>
<evidence type="ECO:0000256" key="2">
    <source>
        <dbReference type="SAM" id="MobiDB-lite"/>
    </source>
</evidence>
<organism evidence="3 4">
    <name type="scientific">Phytophthora fragariaefolia</name>
    <dbReference type="NCBI Taxonomy" id="1490495"/>
    <lineage>
        <taxon>Eukaryota</taxon>
        <taxon>Sar</taxon>
        <taxon>Stramenopiles</taxon>
        <taxon>Oomycota</taxon>
        <taxon>Peronosporomycetes</taxon>
        <taxon>Peronosporales</taxon>
        <taxon>Peronosporaceae</taxon>
        <taxon>Phytophthora</taxon>
    </lineage>
</organism>
<feature type="binding site" evidence="1">
    <location>
        <begin position="115"/>
        <end position="118"/>
    </location>
    <ligand>
        <name>substrate</name>
    </ligand>
</feature>
<dbReference type="GO" id="GO:0047443">
    <property type="term" value="F:4-hydroxy-4-methyl-2-oxoglutarate aldolase activity"/>
    <property type="evidence" value="ECO:0007669"/>
    <property type="project" value="TreeGrafter"/>
</dbReference>
<dbReference type="PANTHER" id="PTHR33254">
    <property type="entry name" value="4-HYDROXY-4-METHYL-2-OXOGLUTARATE ALDOLASE 3-RELATED"/>
    <property type="match status" value="1"/>
</dbReference>
<feature type="compositionally biased region" description="Low complexity" evidence="2">
    <location>
        <begin position="7"/>
        <end position="20"/>
    </location>
</feature>
<dbReference type="SUPFAM" id="SSF89562">
    <property type="entry name" value="RraA-like"/>
    <property type="match status" value="1"/>
</dbReference>
<dbReference type="CDD" id="cd16841">
    <property type="entry name" value="RraA_family"/>
    <property type="match status" value="1"/>
</dbReference>
<proteinExistence type="predicted"/>
<comment type="cofactor">
    <cofactor evidence="1">
        <name>Mg(2+)</name>
        <dbReference type="ChEBI" id="CHEBI:18420"/>
    </cofactor>
</comment>
<evidence type="ECO:0000313" key="4">
    <source>
        <dbReference type="Proteomes" id="UP001165121"/>
    </source>
</evidence>
<reference evidence="3" key="1">
    <citation type="submission" date="2023-04" db="EMBL/GenBank/DDBJ databases">
        <title>Phytophthora fragariaefolia NBRC 109709.</title>
        <authorList>
            <person name="Ichikawa N."/>
            <person name="Sato H."/>
            <person name="Tonouchi N."/>
        </authorList>
    </citation>
    <scope>NUCLEOTIDE SEQUENCE</scope>
    <source>
        <strain evidence="3">NBRC 109709</strain>
    </source>
</reference>
<feature type="binding site" evidence="1">
    <location>
        <position position="138"/>
    </location>
    <ligand>
        <name>Mg(2+)</name>
        <dbReference type="ChEBI" id="CHEBI:18420"/>
    </ligand>
</feature>
<protein>
    <submittedName>
        <fullName evidence="3">Unnamed protein product</fullName>
    </submittedName>
</protein>
<dbReference type="AlphaFoldDB" id="A0A9W6XGM3"/>
<evidence type="ECO:0000313" key="3">
    <source>
        <dbReference type="EMBL" id="GMF38760.1"/>
    </source>
</evidence>
<feature type="region of interest" description="Disordered" evidence="2">
    <location>
        <begin position="1"/>
        <end position="20"/>
    </location>
</feature>
<evidence type="ECO:0000256" key="1">
    <source>
        <dbReference type="PIRSR" id="PIRSR605493-1"/>
    </source>
</evidence>
<dbReference type="Pfam" id="PF03737">
    <property type="entry name" value="RraA-like"/>
    <property type="match status" value="1"/>
</dbReference>
<dbReference type="PANTHER" id="PTHR33254:SF4">
    <property type="entry name" value="4-HYDROXY-4-METHYL-2-OXOGLUTARATE ALDOLASE 3-RELATED"/>
    <property type="match status" value="1"/>
</dbReference>
<dbReference type="Proteomes" id="UP001165121">
    <property type="component" value="Unassembled WGS sequence"/>
</dbReference>
<keyword evidence="4" id="KW-1185">Reference proteome</keyword>
<dbReference type="Gene3D" id="3.50.30.40">
    <property type="entry name" value="Ribonuclease E inhibitor RraA/RraA-like"/>
    <property type="match status" value="1"/>
</dbReference>
<dbReference type="OrthoDB" id="1476984at2759"/>